<reference evidence="7" key="1">
    <citation type="journal article" date="2014" name="Science">
        <title>Nonhuman genetics. Genomic basis for the convergent evolution of electric organs.</title>
        <authorList>
            <person name="Gallant J.R."/>
            <person name="Traeger L.L."/>
            <person name="Volkening J.D."/>
            <person name="Moffett H."/>
            <person name="Chen P.H."/>
            <person name="Novina C.D."/>
            <person name="Phillips G.N.Jr."/>
            <person name="Anand R."/>
            <person name="Wells G.B."/>
            <person name="Pinch M."/>
            <person name="Guth R."/>
            <person name="Unguez G.A."/>
            <person name="Albert J.S."/>
            <person name="Zakon H.H."/>
            <person name="Samanta M.P."/>
            <person name="Sussman M.R."/>
        </authorList>
    </citation>
    <scope>NUCLEOTIDE SEQUENCE [LARGE SCALE GENOMIC DNA]</scope>
</reference>
<feature type="chain" id="PRO_5044224258" description="AarF domain-containing protein kinase 1" evidence="4">
    <location>
        <begin position="21"/>
        <end position="521"/>
    </location>
</feature>
<evidence type="ECO:0000313" key="6">
    <source>
        <dbReference type="Ensembl" id="ENSEEEP00000047141.2"/>
    </source>
</evidence>
<reference evidence="6" key="5">
    <citation type="submission" date="2025-09" db="UniProtKB">
        <authorList>
            <consortium name="Ensembl"/>
        </authorList>
    </citation>
    <scope>IDENTIFICATION</scope>
</reference>
<dbReference type="STRING" id="8005.ENSEEEP00000047141"/>
<dbReference type="GO" id="GO:0007005">
    <property type="term" value="P:mitochondrion organization"/>
    <property type="evidence" value="ECO:0007669"/>
    <property type="project" value="TreeGrafter"/>
</dbReference>
<comment type="function">
    <text evidence="3">Appears to be essential for maintaining mitochondrial cristae formation and mitochondrial function by acting via YME1L1 in a kinase-independent manner to regulate essential mitochondrial structural proteins OPA1 and IMMT. The action of this enzyme is not yet clear. It is not known if it has protein kinase activity and what type of substrate it would phosphorylate (Ser, Thr or Tyr).</text>
</comment>
<reference evidence="6" key="4">
    <citation type="submission" date="2025-08" db="UniProtKB">
        <authorList>
            <consortium name="Ensembl"/>
        </authorList>
    </citation>
    <scope>IDENTIFICATION</scope>
</reference>
<dbReference type="GeneID" id="113579771"/>
<evidence type="ECO:0000259" key="5">
    <source>
        <dbReference type="Pfam" id="PF03109"/>
    </source>
</evidence>
<evidence type="ECO:0000256" key="4">
    <source>
        <dbReference type="SAM" id="SignalP"/>
    </source>
</evidence>
<dbReference type="GO" id="GO:0005743">
    <property type="term" value="C:mitochondrial inner membrane"/>
    <property type="evidence" value="ECO:0007669"/>
    <property type="project" value="TreeGrafter"/>
</dbReference>
<dbReference type="SUPFAM" id="SSF56112">
    <property type="entry name" value="Protein kinase-like (PK-like)"/>
    <property type="match status" value="1"/>
</dbReference>
<keyword evidence="7" id="KW-1185">Reference proteome</keyword>
<dbReference type="GeneTree" id="ENSGT00940000158221"/>
<accession>A0A4W4HDS7</accession>
<dbReference type="PANTHER" id="PTHR43173">
    <property type="entry name" value="ABC1 FAMILY PROTEIN"/>
    <property type="match status" value="1"/>
</dbReference>
<evidence type="ECO:0000313" key="7">
    <source>
        <dbReference type="Proteomes" id="UP000314983"/>
    </source>
</evidence>
<evidence type="ECO:0000256" key="2">
    <source>
        <dbReference type="ARBA" id="ARBA00040082"/>
    </source>
</evidence>
<name>A0A4W4HDS7_ELEEL</name>
<feature type="domain" description="ABC1 atypical kinase-like" evidence="5">
    <location>
        <begin position="117"/>
        <end position="363"/>
    </location>
</feature>
<gene>
    <name evidence="6" type="primary">ADCK1</name>
</gene>
<dbReference type="CDD" id="cd13969">
    <property type="entry name" value="ADCK1-like"/>
    <property type="match status" value="1"/>
</dbReference>
<dbReference type="AlphaFoldDB" id="A0A4W4HDS7"/>
<proteinExistence type="inferred from homology"/>
<keyword evidence="4" id="KW-0732">Signal</keyword>
<dbReference type="Proteomes" id="UP000314983">
    <property type="component" value="Chromosome 13"/>
</dbReference>
<dbReference type="Pfam" id="PF03109">
    <property type="entry name" value="ABC1"/>
    <property type="match status" value="1"/>
</dbReference>
<reference evidence="7" key="2">
    <citation type="journal article" date="2017" name="Sci. Adv.">
        <title>A tail of two voltages: Proteomic comparison of the three electric organs of the electric eel.</title>
        <authorList>
            <person name="Traeger L.L."/>
            <person name="Sabat G."/>
            <person name="Barrett-Wilt G.A."/>
            <person name="Wells G.B."/>
            <person name="Sussman M.R."/>
        </authorList>
    </citation>
    <scope>NUCLEOTIDE SEQUENCE [LARGE SCALE GENOMIC DNA]</scope>
</reference>
<dbReference type="InterPro" id="IPR011009">
    <property type="entry name" value="Kinase-like_dom_sf"/>
</dbReference>
<dbReference type="InterPro" id="IPR045307">
    <property type="entry name" value="ADCK1_dom"/>
</dbReference>
<evidence type="ECO:0000256" key="3">
    <source>
        <dbReference type="ARBA" id="ARBA00045626"/>
    </source>
</evidence>
<feature type="signal peptide" evidence="4">
    <location>
        <begin position="1"/>
        <end position="20"/>
    </location>
</feature>
<dbReference type="RefSeq" id="XP_026869742.2">
    <property type="nucleotide sequence ID" value="XM_027013941.2"/>
</dbReference>
<dbReference type="Ensembl" id="ENSEEET00000047662.2">
    <property type="protein sequence ID" value="ENSEEEP00000047141.2"/>
    <property type="gene ID" value="ENSEEEG00000022188.2"/>
</dbReference>
<dbReference type="InterPro" id="IPR004147">
    <property type="entry name" value="ABC1_dom"/>
</dbReference>
<dbReference type="GO" id="GO:0055088">
    <property type="term" value="P:lipid homeostasis"/>
    <property type="evidence" value="ECO:0007669"/>
    <property type="project" value="TreeGrafter"/>
</dbReference>
<dbReference type="RefSeq" id="XP_026869744.2">
    <property type="nucleotide sequence ID" value="XM_027013943.2"/>
</dbReference>
<dbReference type="OMA" id="RCNPEDI"/>
<dbReference type="RefSeq" id="XP_026869743.2">
    <property type="nucleotide sequence ID" value="XM_027013942.2"/>
</dbReference>
<dbReference type="PANTHER" id="PTHR43173:SF19">
    <property type="entry name" value="AARF DOMAIN-CONTAINING PROTEIN KINASE 1"/>
    <property type="match status" value="1"/>
</dbReference>
<reference evidence="6" key="3">
    <citation type="submission" date="2020-05" db="EMBL/GenBank/DDBJ databases">
        <title>Electrophorus electricus (electric eel) genome, fEleEle1, primary haplotype.</title>
        <authorList>
            <person name="Myers G."/>
            <person name="Meyer A."/>
            <person name="Fedrigo O."/>
            <person name="Formenti G."/>
            <person name="Rhie A."/>
            <person name="Tracey A."/>
            <person name="Sims Y."/>
            <person name="Jarvis E.D."/>
        </authorList>
    </citation>
    <scope>NUCLEOTIDE SEQUENCE [LARGE SCALE GENOMIC DNA]</scope>
</reference>
<sequence>MAGRLLKVSSLAALAVASSGFYLHSLSVDANDLSVVRFARAAATTAVISYDYLTAFRNVQSGTDEYWLLRSEVHKRSAERLRALCCANRGTFIKVGQHLGALDYLLPEEYTSTLKVLHSSAPQSTMDEVQQVVREDLGKELGQIFVSFQEEPEGAASLAQVHRAVLANGSVVAVKVQHPKVQAQSSRDIAVMEFLLQAVHWLFPDFAFMWLVEEAKRNMPLELDFLNEGRNAERVADMLKHFDFLQVPKIHWDLSSRRVLTMDFAEGGQVNDRAYMQKHGIDVNEISRNLGKLYSEMIFVTGFVHCDPHPGNVLVRKCPRSKKAKIVLLDHGLYQVLNQDFRMDYCRLWQSLIKGDMKGVERHSRRLGAGDLYPLFACILTARSWTSVSTGISHTPVTHTEDMEIRTNAALYLPQISELLNKVPRQMLLLLKTNDLLRGIETVLQTRASSSSFLNMSRCCTRALASHRRSKTTSRTKRLQISLAETISLWQISLYELMLWTRGSLLARWIRSLLNCLPHPY</sequence>
<organism evidence="6 7">
    <name type="scientific">Electrophorus electricus</name>
    <name type="common">Electric eel</name>
    <name type="synonym">Gymnotus electricus</name>
    <dbReference type="NCBI Taxonomy" id="8005"/>
    <lineage>
        <taxon>Eukaryota</taxon>
        <taxon>Metazoa</taxon>
        <taxon>Chordata</taxon>
        <taxon>Craniata</taxon>
        <taxon>Vertebrata</taxon>
        <taxon>Euteleostomi</taxon>
        <taxon>Actinopterygii</taxon>
        <taxon>Neopterygii</taxon>
        <taxon>Teleostei</taxon>
        <taxon>Ostariophysi</taxon>
        <taxon>Gymnotiformes</taxon>
        <taxon>Gymnotoidei</taxon>
        <taxon>Gymnotidae</taxon>
        <taxon>Electrophorus</taxon>
    </lineage>
</organism>
<protein>
    <recommendedName>
        <fullName evidence="2">AarF domain-containing protein kinase 1</fullName>
    </recommendedName>
</protein>
<comment type="similarity">
    <text evidence="1">Belongs to the protein kinase superfamily. ADCK protein kinase family.</text>
</comment>
<evidence type="ECO:0000256" key="1">
    <source>
        <dbReference type="ARBA" id="ARBA00009670"/>
    </source>
</evidence>
<dbReference type="InterPro" id="IPR051130">
    <property type="entry name" value="Mito_struct-func_regulator"/>
</dbReference>